<dbReference type="PRINTS" id="PR00455">
    <property type="entry name" value="HTHTETR"/>
</dbReference>
<feature type="DNA-binding region" description="H-T-H motif" evidence="4">
    <location>
        <begin position="76"/>
        <end position="95"/>
    </location>
</feature>
<dbReference type="Pfam" id="PF17940">
    <property type="entry name" value="TetR_C_31"/>
    <property type="match status" value="1"/>
</dbReference>
<dbReference type="InterPro" id="IPR001647">
    <property type="entry name" value="HTH_TetR"/>
</dbReference>
<reference evidence="6 7" key="1">
    <citation type="submission" date="2011-05" db="EMBL/GenBank/DDBJ databases">
        <title>Whole genome sequence of Microlunatus phosphovorus NM-1.</title>
        <authorList>
            <person name="Hosoyama A."/>
            <person name="Sasaki K."/>
            <person name="Harada T."/>
            <person name="Igarashi R."/>
            <person name="Kawakoshi A."/>
            <person name="Sasagawa M."/>
            <person name="Fukada J."/>
            <person name="Nakamura S."/>
            <person name="Katano Y."/>
            <person name="Hanada S."/>
            <person name="Kamagata Y."/>
            <person name="Nakamura N."/>
            <person name="Yamazaki S."/>
            <person name="Fujita N."/>
        </authorList>
    </citation>
    <scope>NUCLEOTIDE SEQUENCE [LARGE SCALE GENOMIC DNA]</scope>
    <source>
        <strain evidence="7">ATCC 700054 / DSM 10555 / JCM 9379 / NBRC 101784 / NCIMB 13414 / VKM Ac-1990 / NM-1</strain>
    </source>
</reference>
<dbReference type="AlphaFoldDB" id="F5XLX9"/>
<dbReference type="PANTHER" id="PTHR47506">
    <property type="entry name" value="TRANSCRIPTIONAL REGULATORY PROTEIN"/>
    <property type="match status" value="1"/>
</dbReference>
<feature type="domain" description="HTH tetR-type" evidence="5">
    <location>
        <begin position="53"/>
        <end position="113"/>
    </location>
</feature>
<evidence type="ECO:0000256" key="1">
    <source>
        <dbReference type="ARBA" id="ARBA00023015"/>
    </source>
</evidence>
<dbReference type="Pfam" id="PF00440">
    <property type="entry name" value="TetR_N"/>
    <property type="match status" value="1"/>
</dbReference>
<organism evidence="6 7">
    <name type="scientific">Microlunatus phosphovorus (strain ATCC 700054 / DSM 10555 / JCM 9379 / NBRC 101784 / NCIMB 13414 / VKM Ac-1990 / NM-1)</name>
    <dbReference type="NCBI Taxonomy" id="1032480"/>
    <lineage>
        <taxon>Bacteria</taxon>
        <taxon>Bacillati</taxon>
        <taxon>Actinomycetota</taxon>
        <taxon>Actinomycetes</taxon>
        <taxon>Propionibacteriales</taxon>
        <taxon>Propionibacteriaceae</taxon>
        <taxon>Microlunatus</taxon>
    </lineage>
</organism>
<dbReference type="HOGENOM" id="CLU_069356_21_2_11"/>
<dbReference type="Gene3D" id="1.10.357.10">
    <property type="entry name" value="Tetracycline Repressor, domain 2"/>
    <property type="match status" value="1"/>
</dbReference>
<dbReference type="GO" id="GO:0003677">
    <property type="term" value="F:DNA binding"/>
    <property type="evidence" value="ECO:0007669"/>
    <property type="project" value="UniProtKB-UniRule"/>
</dbReference>
<keyword evidence="7" id="KW-1185">Reference proteome</keyword>
<protein>
    <submittedName>
        <fullName evidence="6">Putative TetR family transcriptional regulator</fullName>
    </submittedName>
</protein>
<keyword evidence="3" id="KW-0804">Transcription</keyword>
<sequence length="233" mass="26206">MVGGEVIVDLRPGQQGWREFMRTIVRTVRTHVHSRCGTLFREPVALMVRRFDPERRDRIIDAAIDCIAEEGVAGTSHRKVALRADVPLGSMTYHFASMDELLIEAFTRFTATIAAAFEQRMDDLPDPDAALDAIVDLIHVDLQRSNREQVLTYELYTLAARHARFRVITDQWMRASRAALGRHFPPDTARILDAYVEGAAMHIALDTDPQDRALTRAALDSLTSVIAAQPRSK</sequence>
<name>F5XLX9_MICPN</name>
<dbReference type="Proteomes" id="UP000007947">
    <property type="component" value="Chromosome"/>
</dbReference>
<evidence type="ECO:0000256" key="3">
    <source>
        <dbReference type="ARBA" id="ARBA00023163"/>
    </source>
</evidence>
<gene>
    <name evidence="6" type="ordered locus">MLP_08440</name>
</gene>
<accession>F5XLX9</accession>
<dbReference type="PROSITE" id="PS50977">
    <property type="entry name" value="HTH_TETR_2"/>
    <property type="match status" value="1"/>
</dbReference>
<dbReference type="PANTHER" id="PTHR47506:SF6">
    <property type="entry name" value="HTH-TYPE TRANSCRIPTIONAL REPRESSOR NEMR"/>
    <property type="match status" value="1"/>
</dbReference>
<dbReference type="STRING" id="1032480.MLP_08440"/>
<dbReference type="InterPro" id="IPR041583">
    <property type="entry name" value="TetR_C_31"/>
</dbReference>
<evidence type="ECO:0000256" key="2">
    <source>
        <dbReference type="ARBA" id="ARBA00023125"/>
    </source>
</evidence>
<dbReference type="SUPFAM" id="SSF48498">
    <property type="entry name" value="Tetracyclin repressor-like, C-terminal domain"/>
    <property type="match status" value="1"/>
</dbReference>
<dbReference type="InterPro" id="IPR036271">
    <property type="entry name" value="Tet_transcr_reg_TetR-rel_C_sf"/>
</dbReference>
<evidence type="ECO:0000313" key="6">
    <source>
        <dbReference type="EMBL" id="BAK33858.1"/>
    </source>
</evidence>
<dbReference type="RefSeq" id="WP_013861745.1">
    <property type="nucleotide sequence ID" value="NC_015635.1"/>
</dbReference>
<evidence type="ECO:0000256" key="4">
    <source>
        <dbReference type="PROSITE-ProRule" id="PRU00335"/>
    </source>
</evidence>
<keyword evidence="2 4" id="KW-0238">DNA-binding</keyword>
<dbReference type="EMBL" id="AP012204">
    <property type="protein sequence ID" value="BAK33858.1"/>
    <property type="molecule type" value="Genomic_DNA"/>
</dbReference>
<evidence type="ECO:0000313" key="7">
    <source>
        <dbReference type="Proteomes" id="UP000007947"/>
    </source>
</evidence>
<keyword evidence="1" id="KW-0805">Transcription regulation</keyword>
<dbReference type="SUPFAM" id="SSF46689">
    <property type="entry name" value="Homeodomain-like"/>
    <property type="match status" value="1"/>
</dbReference>
<evidence type="ECO:0000259" key="5">
    <source>
        <dbReference type="PROSITE" id="PS50977"/>
    </source>
</evidence>
<dbReference type="KEGG" id="mph:MLP_08440"/>
<dbReference type="eggNOG" id="COG3226">
    <property type="taxonomic scope" value="Bacteria"/>
</dbReference>
<dbReference type="InterPro" id="IPR009057">
    <property type="entry name" value="Homeodomain-like_sf"/>
</dbReference>
<proteinExistence type="predicted"/>